<name>A0A2Z4RJ01_PSEPU</name>
<organism evidence="2 3">
    <name type="scientific">Pseudomonas putida</name>
    <name type="common">Arthrobacter siderocapsulatus</name>
    <dbReference type="NCBI Taxonomy" id="303"/>
    <lineage>
        <taxon>Bacteria</taxon>
        <taxon>Pseudomonadati</taxon>
        <taxon>Pseudomonadota</taxon>
        <taxon>Gammaproteobacteria</taxon>
        <taxon>Pseudomonadales</taxon>
        <taxon>Pseudomonadaceae</taxon>
        <taxon>Pseudomonas</taxon>
    </lineage>
</organism>
<sequence>MVVNDDDGNLTPRGALWCIASRLAPTGVGARHCSQAKKNGAPTKRTVKAVKHTTTCRVRRISPAAPTPRRCIPECGPSRRS</sequence>
<evidence type="ECO:0000313" key="2">
    <source>
        <dbReference type="EMBL" id="AWY40869.1"/>
    </source>
</evidence>
<feature type="region of interest" description="Disordered" evidence="1">
    <location>
        <begin position="33"/>
        <end position="52"/>
    </location>
</feature>
<dbReference type="AlphaFoldDB" id="A0A2Z4RJ01"/>
<proteinExistence type="predicted"/>
<protein>
    <submittedName>
        <fullName evidence="2">Uncharacterized protein</fullName>
    </submittedName>
</protein>
<accession>A0A2Z4RJ01</accession>
<reference evidence="2 3" key="1">
    <citation type="submission" date="2018-05" db="EMBL/GenBank/DDBJ databases">
        <title>Whole genome sequence of Pseudomonas putida JBC17.</title>
        <authorList>
            <person name="Lee Y.H."/>
            <person name="David K."/>
        </authorList>
    </citation>
    <scope>NUCLEOTIDE SEQUENCE [LARGE SCALE GENOMIC DNA]</scope>
    <source>
        <strain evidence="2 3">JBC17</strain>
    </source>
</reference>
<evidence type="ECO:0000313" key="3">
    <source>
        <dbReference type="Proteomes" id="UP000250299"/>
    </source>
</evidence>
<gene>
    <name evidence="2" type="ORF">DKY63_13630</name>
</gene>
<dbReference type="Proteomes" id="UP000250299">
    <property type="component" value="Chromosome"/>
</dbReference>
<dbReference type="EMBL" id="CP029693">
    <property type="protein sequence ID" value="AWY40869.1"/>
    <property type="molecule type" value="Genomic_DNA"/>
</dbReference>
<evidence type="ECO:0000256" key="1">
    <source>
        <dbReference type="SAM" id="MobiDB-lite"/>
    </source>
</evidence>